<dbReference type="PROSITE" id="PS51892">
    <property type="entry name" value="SUBTILASE"/>
    <property type="match status" value="1"/>
</dbReference>
<dbReference type="AlphaFoldDB" id="A0A220MD62"/>
<dbReference type="Pfam" id="PF00082">
    <property type="entry name" value="Peptidase_S8"/>
    <property type="match status" value="1"/>
</dbReference>
<dbReference type="PROSITE" id="PS50853">
    <property type="entry name" value="FN3"/>
    <property type="match status" value="1"/>
</dbReference>
<dbReference type="InterPro" id="IPR036116">
    <property type="entry name" value="FN3_sf"/>
</dbReference>
<dbReference type="InterPro" id="IPR022398">
    <property type="entry name" value="Peptidase_S8_His-AS"/>
</dbReference>
<evidence type="ECO:0000259" key="6">
    <source>
        <dbReference type="PROSITE" id="PS50853"/>
    </source>
</evidence>
<dbReference type="InterPro" id="IPR000209">
    <property type="entry name" value="Peptidase_S8/S53_dom"/>
</dbReference>
<dbReference type="InterPro" id="IPR023828">
    <property type="entry name" value="Peptidase_S8_Ser-AS"/>
</dbReference>
<feature type="active site" description="Charge relay system" evidence="5">
    <location>
        <position position="154"/>
    </location>
</feature>
<keyword evidence="2 5" id="KW-0645">Protease</keyword>
<evidence type="ECO:0000256" key="5">
    <source>
        <dbReference type="PROSITE-ProRule" id="PRU01240"/>
    </source>
</evidence>
<evidence type="ECO:0000256" key="2">
    <source>
        <dbReference type="ARBA" id="ARBA00022670"/>
    </source>
</evidence>
<dbReference type="InterPro" id="IPR003961">
    <property type="entry name" value="FN3_dom"/>
</dbReference>
<dbReference type="GO" id="GO:0004252">
    <property type="term" value="F:serine-type endopeptidase activity"/>
    <property type="evidence" value="ECO:0007669"/>
    <property type="project" value="UniProtKB-UniRule"/>
</dbReference>
<gene>
    <name evidence="7" type="ORF">BP422_04785</name>
</gene>
<feature type="active site" description="Charge relay system" evidence="5">
    <location>
        <position position="119"/>
    </location>
</feature>
<dbReference type="Gene3D" id="3.40.50.200">
    <property type="entry name" value="Peptidase S8/S53 domain"/>
    <property type="match status" value="1"/>
</dbReference>
<dbReference type="CDD" id="cd00063">
    <property type="entry name" value="FN3"/>
    <property type="match status" value="1"/>
</dbReference>
<dbReference type="EMBL" id="CP018145">
    <property type="protein sequence ID" value="ASJ52928.1"/>
    <property type="molecule type" value="Genomic_DNA"/>
</dbReference>
<reference evidence="7 8" key="1">
    <citation type="submission" date="2016-11" db="EMBL/GenBank/DDBJ databases">
        <authorList>
            <person name="Jaros S."/>
            <person name="Januszkiewicz K."/>
            <person name="Wedrychowicz H."/>
        </authorList>
    </citation>
    <scope>NUCLEOTIDE SEQUENCE [LARGE SCALE GENOMIC DNA]</scope>
    <source>
        <strain evidence="7 8">NF2</strain>
    </source>
</reference>
<protein>
    <recommendedName>
        <fullName evidence="6">Fibronectin type-III domain-containing protein</fullName>
    </recommendedName>
</protein>
<organism evidence="7 8">
    <name type="scientific">Brevibacillus formosus</name>
    <dbReference type="NCBI Taxonomy" id="54913"/>
    <lineage>
        <taxon>Bacteria</taxon>
        <taxon>Bacillati</taxon>
        <taxon>Bacillota</taxon>
        <taxon>Bacilli</taxon>
        <taxon>Bacillales</taxon>
        <taxon>Paenibacillaceae</taxon>
        <taxon>Brevibacillus</taxon>
    </lineage>
</organism>
<dbReference type="InterPro" id="IPR050131">
    <property type="entry name" value="Peptidase_S8_subtilisin-like"/>
</dbReference>
<feature type="domain" description="Fibronectin type-III" evidence="6">
    <location>
        <begin position="748"/>
        <end position="836"/>
    </location>
</feature>
<dbReference type="PROSITE" id="PS00138">
    <property type="entry name" value="SUBTILASE_SER"/>
    <property type="match status" value="1"/>
</dbReference>
<dbReference type="Gene3D" id="2.60.120.380">
    <property type="match status" value="2"/>
</dbReference>
<keyword evidence="3 5" id="KW-0378">Hydrolase</keyword>
<dbReference type="InterPro" id="IPR036852">
    <property type="entry name" value="Peptidase_S8/S53_dom_sf"/>
</dbReference>
<dbReference type="GO" id="GO:0006508">
    <property type="term" value="P:proteolysis"/>
    <property type="evidence" value="ECO:0007669"/>
    <property type="project" value="UniProtKB-KW"/>
</dbReference>
<feature type="active site" description="Charge relay system" evidence="5">
    <location>
        <position position="326"/>
    </location>
</feature>
<proteinExistence type="inferred from homology"/>
<accession>A0A220MD62</accession>
<dbReference type="PANTHER" id="PTHR43806">
    <property type="entry name" value="PEPTIDASE S8"/>
    <property type="match status" value="1"/>
</dbReference>
<evidence type="ECO:0000313" key="7">
    <source>
        <dbReference type="EMBL" id="ASJ52928.1"/>
    </source>
</evidence>
<sequence length="975" mass="104036">MAKIYIVRFKGEDHEQNKAHLDEHCKKHLAKARFTQAKTIKIKDELKNFPGLFIVENDDDDLLDDLRNSPDVLSVSESIKYDLDMAQSTEWSHNSSFMDITAFHSRGYRGAGVKVGYIDTGAAPHEDLVYTGKFNAYAKVHGGSFPADADKDGHGTKVAGIIGAKNNNLGYVGVAPECEIYGVKADDNLTKGIDSAAVVAGINWLIEQKVKVVNLSFGGIYDTDLENAMQKAYQTHDILFVCSAGNNREKLDPNDCVGYPAKFSFAMAVAALRANKEPASYSSRGPEVDIAAVADPIMTTSPSITNQSGTDYVTPSSSYSSFAGTSCAAPHITGLAALYRQMYPNYSALQIRNLIETNVEDLGKPGTDADFGKGLAISPWTTPVNYTGKLTSTAIPIIGTSINETLSNGLGKFLRFTPVSSGRHTIALSSSMNLFCRIYDVNYNQLLQDVSGNNNPKMVVDLVAGQTYYIKVSGYNDSQSGPFTINISNAGQVILEDFEDNLFVIPFNGDWSRNQMAGNRSAGFLSNMVSHNQTTQTSFKTIVPVGKTAKLSFDYRTSTESSDRFIVTANSAEILNTSGNIDFTTFETTLNAGTHVITFKYVRDANGDGGGNNVSIDNVTIIGDGVTVGEAGNSSPGESIATAIIVSGTIANGTLQDTKDLYFKYTVPKTGSYIFTTSASFDSYMQLLDGSQNVLAQDDDSAGSSQPKIAYTLSAGQVVYLKVYGYNHGAGKYGPITLNITPPSVGSVPGTASVSVGSPSTSSLTLNMSATGAISFNVYRSTSPSGTYSLVASGVTSPYTNTGLSSNTTYYYKVAGVNSYGTGPQSAYASGMTNNSGGVTPTTIVEDFTDGSFDPRLNLSLGGWEYDSSVGSISATVADTIGPKSVTLNVDIPSGTTSRTLKLDLKGMIFGGGGGVYHTQVFVNGILKHTFNETDVQWRTQTINLGTGYQAIEIRASSTSVAWISAIDNITVSWR</sequence>
<comment type="similarity">
    <text evidence="1 5">Belongs to the peptidase S8 family.</text>
</comment>
<keyword evidence="4 5" id="KW-0720">Serine protease</keyword>
<dbReference type="Gene3D" id="2.60.40.10">
    <property type="entry name" value="Immunoglobulins"/>
    <property type="match status" value="1"/>
</dbReference>
<dbReference type="RefSeq" id="WP_088906793.1">
    <property type="nucleotide sequence ID" value="NZ_CP018145.1"/>
</dbReference>
<dbReference type="PANTHER" id="PTHR43806:SF11">
    <property type="entry name" value="CEREVISIN-RELATED"/>
    <property type="match status" value="1"/>
</dbReference>
<evidence type="ECO:0000256" key="3">
    <source>
        <dbReference type="ARBA" id="ARBA00022801"/>
    </source>
</evidence>
<dbReference type="KEGG" id="bfm:BP422_04785"/>
<dbReference type="SUPFAM" id="SSF49265">
    <property type="entry name" value="Fibronectin type III"/>
    <property type="match status" value="1"/>
</dbReference>
<dbReference type="GO" id="GO:0005615">
    <property type="term" value="C:extracellular space"/>
    <property type="evidence" value="ECO:0007669"/>
    <property type="project" value="TreeGrafter"/>
</dbReference>
<dbReference type="InterPro" id="IPR015500">
    <property type="entry name" value="Peptidase_S8_subtilisin-rel"/>
</dbReference>
<dbReference type="PROSITE" id="PS00137">
    <property type="entry name" value="SUBTILASE_HIS"/>
    <property type="match status" value="1"/>
</dbReference>
<dbReference type="InterPro" id="IPR013783">
    <property type="entry name" value="Ig-like_fold"/>
</dbReference>
<evidence type="ECO:0000256" key="1">
    <source>
        <dbReference type="ARBA" id="ARBA00011073"/>
    </source>
</evidence>
<name>A0A220MD62_9BACL</name>
<dbReference type="PRINTS" id="PR00723">
    <property type="entry name" value="SUBTILISIN"/>
</dbReference>
<evidence type="ECO:0000256" key="4">
    <source>
        <dbReference type="ARBA" id="ARBA00022825"/>
    </source>
</evidence>
<dbReference type="SUPFAM" id="SSF52743">
    <property type="entry name" value="Subtilisin-like"/>
    <property type="match status" value="1"/>
</dbReference>
<dbReference type="Proteomes" id="UP000197781">
    <property type="component" value="Chromosome"/>
</dbReference>
<evidence type="ECO:0000313" key="8">
    <source>
        <dbReference type="Proteomes" id="UP000197781"/>
    </source>
</evidence>